<keyword evidence="3" id="KW-1185">Reference proteome</keyword>
<feature type="compositionally biased region" description="Acidic residues" evidence="1">
    <location>
        <begin position="371"/>
        <end position="383"/>
    </location>
</feature>
<proteinExistence type="predicted"/>
<accession>A0A836C1U8</accession>
<dbReference type="AlphaFoldDB" id="A0A836C1U8"/>
<name>A0A836C1U8_9CHLO</name>
<gene>
    <name evidence="2" type="ORF">HYH03_005811</name>
</gene>
<feature type="compositionally biased region" description="Basic and acidic residues" evidence="1">
    <location>
        <begin position="384"/>
        <end position="395"/>
    </location>
</feature>
<dbReference type="EMBL" id="JAEHOE010000020">
    <property type="protein sequence ID" value="KAG2496212.1"/>
    <property type="molecule type" value="Genomic_DNA"/>
</dbReference>
<reference evidence="2" key="1">
    <citation type="journal article" date="2020" name="bioRxiv">
        <title>Comparative genomics of Chlamydomonas.</title>
        <authorList>
            <person name="Craig R.J."/>
            <person name="Hasan A.R."/>
            <person name="Ness R.W."/>
            <person name="Keightley P.D."/>
        </authorList>
    </citation>
    <scope>NUCLEOTIDE SEQUENCE</scope>
    <source>
        <strain evidence="2">CCAP 11/70</strain>
    </source>
</reference>
<dbReference type="Proteomes" id="UP000612055">
    <property type="component" value="Unassembled WGS sequence"/>
</dbReference>
<feature type="region of interest" description="Disordered" evidence="1">
    <location>
        <begin position="366"/>
        <end position="411"/>
    </location>
</feature>
<dbReference type="OrthoDB" id="10589069at2759"/>
<protein>
    <submittedName>
        <fullName evidence="2">Uncharacterized protein</fullName>
    </submittedName>
</protein>
<organism evidence="2 3">
    <name type="scientific">Edaphochlamys debaryana</name>
    <dbReference type="NCBI Taxonomy" id="47281"/>
    <lineage>
        <taxon>Eukaryota</taxon>
        <taxon>Viridiplantae</taxon>
        <taxon>Chlorophyta</taxon>
        <taxon>core chlorophytes</taxon>
        <taxon>Chlorophyceae</taxon>
        <taxon>CS clade</taxon>
        <taxon>Chlamydomonadales</taxon>
        <taxon>Chlamydomonadales incertae sedis</taxon>
        <taxon>Edaphochlamys</taxon>
    </lineage>
</organism>
<evidence type="ECO:0000313" key="3">
    <source>
        <dbReference type="Proteomes" id="UP000612055"/>
    </source>
</evidence>
<sequence>MADTEKRMLILHFGSGVVQRLKFFSRSSREDLLTGIREVLGVATDTPLRFRDEDGDILLVTAGPASGPVSNPANLDSVPAPAPALAPAPAAEGDWRRWARATGAKISDDGLAIKAGDASWAVYTPTLPTSGKHYMVIDFPEDRLCCIAAGVIPSTVASVPVGQHNISNAAPPCQHMIALKGIGAGPSEATNDRAGSAKPLQAGVFLDADARMLVFVDHNDPLNAARAIRLDNIPTPAVFVIQAPKHPLNFAILPAAQLPAGGVFTGDSARFDKVAWKREQEAGVREAHRRFAEEQEARQRALEGQRRVAAQQQEEELQGVMAAAAAAAARTAAAAAAGAAAAEAAAAARAARERERLARQVREEELQIKLEEEEEDEEEEELELDRLFGRQRAPEEGGDSNGAPPPKRARR</sequence>
<comment type="caution">
    <text evidence="2">The sequence shown here is derived from an EMBL/GenBank/DDBJ whole genome shotgun (WGS) entry which is preliminary data.</text>
</comment>
<evidence type="ECO:0000313" key="2">
    <source>
        <dbReference type="EMBL" id="KAG2496212.1"/>
    </source>
</evidence>
<evidence type="ECO:0000256" key="1">
    <source>
        <dbReference type="SAM" id="MobiDB-lite"/>
    </source>
</evidence>